<dbReference type="Proteomes" id="UP000199435">
    <property type="component" value="Unassembled WGS sequence"/>
</dbReference>
<proteinExistence type="predicted"/>
<name>A0A1C3X7A8_9HYPH</name>
<dbReference type="EMBL" id="FMAH01000063">
    <property type="protein sequence ID" value="SCB48140.1"/>
    <property type="molecule type" value="Genomic_DNA"/>
</dbReference>
<protein>
    <submittedName>
        <fullName evidence="1">Uncharacterized protein</fullName>
    </submittedName>
</protein>
<evidence type="ECO:0000313" key="2">
    <source>
        <dbReference type="Proteomes" id="UP000199435"/>
    </source>
</evidence>
<reference evidence="2" key="1">
    <citation type="submission" date="2016-08" db="EMBL/GenBank/DDBJ databases">
        <authorList>
            <person name="Varghese N."/>
            <person name="Submissions Spin"/>
        </authorList>
    </citation>
    <scope>NUCLEOTIDE SEQUENCE [LARGE SCALE GENOMIC DNA]</scope>
    <source>
        <strain evidence="2">HAMBI 2971</strain>
    </source>
</reference>
<gene>
    <name evidence="1" type="ORF">GA0061102_106322</name>
</gene>
<evidence type="ECO:0000313" key="1">
    <source>
        <dbReference type="EMBL" id="SCB48140.1"/>
    </source>
</evidence>
<sequence length="67" mass="7401">MPDEIVVEELYSPQDAMNWFGVQAGSLTTPARERHRIPTPRPASSSTSSAIQTTMLAVTFMMECEQA</sequence>
<dbReference type="AlphaFoldDB" id="A0A1C3X7A8"/>
<dbReference type="RefSeq" id="WP_092856016.1">
    <property type="nucleotide sequence ID" value="NZ_FMAH01000063.1"/>
</dbReference>
<organism evidence="1 2">
    <name type="scientific">Rhizobium miluonense</name>
    <dbReference type="NCBI Taxonomy" id="411945"/>
    <lineage>
        <taxon>Bacteria</taxon>
        <taxon>Pseudomonadati</taxon>
        <taxon>Pseudomonadota</taxon>
        <taxon>Alphaproteobacteria</taxon>
        <taxon>Hyphomicrobiales</taxon>
        <taxon>Rhizobiaceae</taxon>
        <taxon>Rhizobium/Agrobacterium group</taxon>
        <taxon>Rhizobium</taxon>
    </lineage>
</organism>
<keyword evidence="2" id="KW-1185">Reference proteome</keyword>
<accession>A0A1C3X7A8</accession>